<comment type="caution">
    <text evidence="2">The sequence shown here is derived from an EMBL/GenBank/DDBJ whole genome shotgun (WGS) entry which is preliminary data.</text>
</comment>
<evidence type="ECO:0000256" key="1">
    <source>
        <dbReference type="SAM" id="MobiDB-lite"/>
    </source>
</evidence>
<dbReference type="RefSeq" id="WP_189555731.1">
    <property type="nucleotide sequence ID" value="NZ_BMTU01000001.1"/>
</dbReference>
<keyword evidence="3" id="KW-1185">Reference proteome</keyword>
<dbReference type="AlphaFoldDB" id="A0A918ETN2"/>
<gene>
    <name evidence="2" type="ORF">GCM10010280_07030</name>
</gene>
<feature type="region of interest" description="Disordered" evidence="1">
    <location>
        <begin position="1"/>
        <end position="61"/>
    </location>
</feature>
<dbReference type="Proteomes" id="UP000656732">
    <property type="component" value="Unassembled WGS sequence"/>
</dbReference>
<name>A0A918ETN2_9ACTN</name>
<reference evidence="2" key="1">
    <citation type="journal article" date="2014" name="Int. J. Syst. Evol. Microbiol.">
        <title>Complete genome sequence of Corynebacterium casei LMG S-19264T (=DSM 44701T), isolated from a smear-ripened cheese.</title>
        <authorList>
            <consortium name="US DOE Joint Genome Institute (JGI-PGF)"/>
            <person name="Walter F."/>
            <person name="Albersmeier A."/>
            <person name="Kalinowski J."/>
            <person name="Ruckert C."/>
        </authorList>
    </citation>
    <scope>NUCLEOTIDE SEQUENCE</scope>
    <source>
        <strain evidence="2">JCM 4403</strain>
    </source>
</reference>
<reference evidence="2" key="2">
    <citation type="submission" date="2020-09" db="EMBL/GenBank/DDBJ databases">
        <authorList>
            <person name="Sun Q."/>
            <person name="Ohkuma M."/>
        </authorList>
    </citation>
    <scope>NUCLEOTIDE SEQUENCE</scope>
    <source>
        <strain evidence="2">JCM 4403</strain>
    </source>
</reference>
<evidence type="ECO:0000313" key="2">
    <source>
        <dbReference type="EMBL" id="GGQ63365.1"/>
    </source>
</evidence>
<evidence type="ECO:0000313" key="3">
    <source>
        <dbReference type="Proteomes" id="UP000656732"/>
    </source>
</evidence>
<dbReference type="EMBL" id="BMTU01000001">
    <property type="protein sequence ID" value="GGQ63365.1"/>
    <property type="molecule type" value="Genomic_DNA"/>
</dbReference>
<accession>A0A918ETN2</accession>
<sequence>MSTAQSPQPEETAGPQVTVGPSDRPDGRRPPGGPVPPRTAHGRDRPPAGTATDGPEGDTDATLWPRRLLVGLVAGLLTWGLAALLSPEDGTGRHLGAAALCAAAALAAQHLLLGPDRTAEERARRAEHLLAETAATVRDGLRRYDDELQSGLTRHTEDMKQLVETRLVAPARAAEPQPEPAPAWVRIESVPDLATNFAEVLSPGLPILTTFVRLEMQRVIGHMSDLSTLTAECPGENHDWMLTLTRAAEHSICATSTSVDREFWNSEPASRYLHAQREAIEHGVPVRRLFLLESARELDDRLLRLCEEQQVLHIEVRVAVLPELPPHLLRGTTNDFIVYDETVSFEIDQDLRDVNIRTRLIARQDHVQDRMKRFRELWDAGMSLRELEVRVDDEEDGTWMVDRG</sequence>
<proteinExistence type="predicted"/>
<protein>
    <submittedName>
        <fullName evidence="2">Uncharacterized protein</fullName>
    </submittedName>
</protein>
<organism evidence="2 3">
    <name type="scientific">Streptomyces pilosus</name>
    <dbReference type="NCBI Taxonomy" id="28893"/>
    <lineage>
        <taxon>Bacteria</taxon>
        <taxon>Bacillati</taxon>
        <taxon>Actinomycetota</taxon>
        <taxon>Actinomycetes</taxon>
        <taxon>Kitasatosporales</taxon>
        <taxon>Streptomycetaceae</taxon>
        <taxon>Streptomyces</taxon>
    </lineage>
</organism>